<gene>
    <name evidence="2" type="ORF">RDWZM_001098</name>
</gene>
<dbReference type="EMBL" id="JAPWDV010000001">
    <property type="protein sequence ID" value="KAJ6222553.1"/>
    <property type="molecule type" value="Genomic_DNA"/>
</dbReference>
<evidence type="ECO:0000313" key="3">
    <source>
        <dbReference type="Proteomes" id="UP001142055"/>
    </source>
</evidence>
<evidence type="ECO:0000256" key="1">
    <source>
        <dbReference type="SAM" id="MobiDB-lite"/>
    </source>
</evidence>
<dbReference type="OrthoDB" id="6516662at2759"/>
<evidence type="ECO:0000313" key="2">
    <source>
        <dbReference type="EMBL" id="KAJ6222553.1"/>
    </source>
</evidence>
<accession>A0A9Q0MC65</accession>
<proteinExistence type="predicted"/>
<feature type="compositionally biased region" description="Basic and acidic residues" evidence="1">
    <location>
        <begin position="1"/>
        <end position="21"/>
    </location>
</feature>
<feature type="region of interest" description="Disordered" evidence="1">
    <location>
        <begin position="1"/>
        <end position="27"/>
    </location>
</feature>
<organism evidence="2 3">
    <name type="scientific">Blomia tropicalis</name>
    <name type="common">Mite</name>
    <dbReference type="NCBI Taxonomy" id="40697"/>
    <lineage>
        <taxon>Eukaryota</taxon>
        <taxon>Metazoa</taxon>
        <taxon>Ecdysozoa</taxon>
        <taxon>Arthropoda</taxon>
        <taxon>Chelicerata</taxon>
        <taxon>Arachnida</taxon>
        <taxon>Acari</taxon>
        <taxon>Acariformes</taxon>
        <taxon>Sarcoptiformes</taxon>
        <taxon>Astigmata</taxon>
        <taxon>Glycyphagoidea</taxon>
        <taxon>Echimyopodidae</taxon>
        <taxon>Blomia</taxon>
    </lineage>
</organism>
<sequence length="187" mass="20616">MPDDLRNSMEESASKGKKDGDFSCSKSTIADLPSTAVQSIHIENDVPVEVDDSAFIWHEFVKVSPSGTKISTKTKMKKNENKNFPQVKVNLPMKQSQLAPSNSAAKVSSGTKLVTKVPTKERLSDNNVNRSKQNIKAIAKAESASRLTSKEHRMPSRTKANSATKLVETRPKNSKTKLNSKLRFKST</sequence>
<reference evidence="2" key="1">
    <citation type="submission" date="2022-12" db="EMBL/GenBank/DDBJ databases">
        <title>Genome assemblies of Blomia tropicalis.</title>
        <authorList>
            <person name="Cui Y."/>
        </authorList>
    </citation>
    <scope>NUCLEOTIDE SEQUENCE</scope>
    <source>
        <tissue evidence="2">Adult mites</tissue>
    </source>
</reference>
<dbReference type="Proteomes" id="UP001142055">
    <property type="component" value="Chromosome 1"/>
</dbReference>
<keyword evidence="3" id="KW-1185">Reference proteome</keyword>
<dbReference type="AlphaFoldDB" id="A0A9Q0MC65"/>
<name>A0A9Q0MC65_BLOTA</name>
<feature type="region of interest" description="Disordered" evidence="1">
    <location>
        <begin position="140"/>
        <end position="187"/>
    </location>
</feature>
<feature type="compositionally biased region" description="Basic residues" evidence="1">
    <location>
        <begin position="172"/>
        <end position="187"/>
    </location>
</feature>
<protein>
    <submittedName>
        <fullName evidence="2">Uncharacterized protein</fullName>
    </submittedName>
</protein>
<comment type="caution">
    <text evidence="2">The sequence shown here is derived from an EMBL/GenBank/DDBJ whole genome shotgun (WGS) entry which is preliminary data.</text>
</comment>